<dbReference type="AlphaFoldDB" id="A0A6S6R4J3"/>
<keyword evidence="2" id="KW-1185">Reference proteome</keyword>
<gene>
    <name evidence="1" type="ORF">acsn021_19610</name>
</gene>
<organism evidence="1 2">
    <name type="scientific">Anaerocolumna cellulosilytica</name>
    <dbReference type="NCBI Taxonomy" id="433286"/>
    <lineage>
        <taxon>Bacteria</taxon>
        <taxon>Bacillati</taxon>
        <taxon>Bacillota</taxon>
        <taxon>Clostridia</taxon>
        <taxon>Lachnospirales</taxon>
        <taxon>Lachnospiraceae</taxon>
        <taxon>Anaerocolumna</taxon>
    </lineage>
</organism>
<accession>A0A6S6R4J3</accession>
<proteinExistence type="predicted"/>
<dbReference type="Proteomes" id="UP000515561">
    <property type="component" value="Chromosome"/>
</dbReference>
<evidence type="ECO:0000313" key="1">
    <source>
        <dbReference type="EMBL" id="BCJ94392.1"/>
    </source>
</evidence>
<evidence type="ECO:0000313" key="2">
    <source>
        <dbReference type="Proteomes" id="UP000515561"/>
    </source>
</evidence>
<dbReference type="EMBL" id="AP023367">
    <property type="protein sequence ID" value="BCJ94392.1"/>
    <property type="molecule type" value="Genomic_DNA"/>
</dbReference>
<sequence length="103" mass="11581">MAVPSVVKGASNLPKETKQVRVYGNIFYNINENGSNTSKIVRKQLNEYPFTLYYSNTVGETKSFELKTDGNGDYSFGLKILSIHSKSSTNLKIKIISFIIRKP</sequence>
<name>A0A6S6R4J3_9FIRM</name>
<reference evidence="1 2" key="1">
    <citation type="journal article" date="2016" name="Int. J. Syst. Evol. Microbiol.">
        <title>Descriptions of Anaerotaenia torta gen. nov., sp. nov. and Anaerocolumna cellulosilytica gen. nov., sp. nov. isolated from a methanogenic reactor of cattle waste.</title>
        <authorList>
            <person name="Uek A."/>
            <person name="Ohtaki Y."/>
            <person name="Kaku N."/>
            <person name="Ueki K."/>
        </authorList>
    </citation>
    <scope>NUCLEOTIDE SEQUENCE [LARGE SCALE GENOMIC DNA]</scope>
    <source>
        <strain evidence="1 2">SN021</strain>
    </source>
</reference>
<dbReference type="RefSeq" id="WP_184093369.1">
    <property type="nucleotide sequence ID" value="NZ_AP023367.1"/>
</dbReference>
<protein>
    <submittedName>
        <fullName evidence="1">Uncharacterized protein</fullName>
    </submittedName>
</protein>
<dbReference type="KEGG" id="acel:acsn021_19610"/>